<feature type="transmembrane region" description="Helical" evidence="2">
    <location>
        <begin position="32"/>
        <end position="52"/>
    </location>
</feature>
<feature type="transmembrane region" description="Helical" evidence="2">
    <location>
        <begin position="147"/>
        <end position="172"/>
    </location>
</feature>
<gene>
    <name evidence="3" type="ORF">PEGY_LOCUS6749</name>
</gene>
<evidence type="ECO:0000256" key="2">
    <source>
        <dbReference type="SAM" id="Phobius"/>
    </source>
</evidence>
<reference evidence="3" key="1">
    <citation type="submission" date="2021-07" db="EMBL/GenBank/DDBJ databases">
        <authorList>
            <person name="Branca A.L. A."/>
        </authorList>
    </citation>
    <scope>NUCLEOTIDE SEQUENCE</scope>
</reference>
<dbReference type="AlphaFoldDB" id="A0A9W4KHJ7"/>
<keyword evidence="2" id="KW-0472">Membrane</keyword>
<dbReference type="EMBL" id="CAJVRC010000875">
    <property type="protein sequence ID" value="CAG8902296.1"/>
    <property type="molecule type" value="Genomic_DNA"/>
</dbReference>
<accession>A0A9W4KHJ7</accession>
<feature type="region of interest" description="Disordered" evidence="1">
    <location>
        <begin position="693"/>
        <end position="724"/>
    </location>
</feature>
<feature type="transmembrane region" description="Helical" evidence="2">
    <location>
        <begin position="120"/>
        <end position="141"/>
    </location>
</feature>
<feature type="transmembrane region" description="Helical" evidence="2">
    <location>
        <begin position="87"/>
        <end position="108"/>
    </location>
</feature>
<evidence type="ECO:0000313" key="4">
    <source>
        <dbReference type="Proteomes" id="UP001154252"/>
    </source>
</evidence>
<keyword evidence="4" id="KW-1185">Reference proteome</keyword>
<dbReference type="Proteomes" id="UP001154252">
    <property type="component" value="Unassembled WGS sequence"/>
</dbReference>
<comment type="caution">
    <text evidence="3">The sequence shown here is derived from an EMBL/GenBank/DDBJ whole genome shotgun (WGS) entry which is preliminary data.</text>
</comment>
<keyword evidence="2" id="KW-1133">Transmembrane helix</keyword>
<protein>
    <submittedName>
        <fullName evidence="3">Uncharacterized protein</fullName>
    </submittedName>
</protein>
<sequence length="1030" mass="117248">MEGEEIREPVRGSQSIQTLYAQMIIDFYCTPWRYNVLASTANWVLLAGYLVIPGTFTSLQKSKSLEHKLDANDTGKTILDTIQNPPILGIACSFLILGAVGMGALGWDRRHNYVWLIDRMFIPTFFNSVAGLITTIINIYTARNGDWPIMAVLTASITAVMALTSFVLIMVYQFGKLERIKEEHVREIDAAFRMLRFIIMENTTFFNADLQDSPESFFLGFAKVQIRSFEFGINDEQNVLNYLRFFECHGCSRSDPEHHVSAVANQDIFTNAIESQNLSAIDFYDVKNPPFLRLGLGNKLRCIRGHDLLEAGHRYLPPGERWWYTKLYRDGQSWLEPFKKKKSSLIVTLDIPKHLEDHIRQNYSISEPASDEVIFRSILLRDDSLEKSESKFGSSADYHYVKQVNRNRALRSALKKLARYRGLWGTFTYRKLEYIVSPRCDEEIVHYLSQIYEIWSLLFPGENASLVDVPSVELVEGRIPKYSLDDRTAIEDGMRSGLLFPRLEANRDGVLKGLLAVSGRILTLTLLFRDAICLGPPAKAMREILPIPKGETIKKVFLRNWRDWDGKFVIQLSETKFEDISLGPQSDDAESMVALTTLSQLWLVALRYHLSPRVGRANKPYSVQPLLEIQGKGVLEQTAKALGLNSGQSPIRDPNLPAFQHVTAVLSGAPDGIPDASLSAWLSKRFTPLVRMRMRRGEEGTRSPPNIASDRESQRSSYRSGRPLQREYQHDRQFLFFRYIFYPQENPELYPTSFAIMRDFFLSFFGQPQLLGQSREVLRGPDLSITEETSTLVPSRPPSAQPSVGSRYPSPGPPSAQPSVGSRYPSPEQESTVSHDQLSLMQPLQSPGEFRLTSMVSLPPHPEIDSHERQQNLFAPGFEDHDSMAPTGEKNKILRLADAKDILSDWFQAIPNNGAVVVFFFFQTHEYIKFYKQDEDAIKRWLDDLVTRRRCYFLTLDGDRLMTVEIEHATSVAVDISLLFVGDNSAFFVGDKSKNLTRGISQTQLDEYIANYDVLTGRPRKRARDDEEDL</sequence>
<evidence type="ECO:0000256" key="1">
    <source>
        <dbReference type="SAM" id="MobiDB-lite"/>
    </source>
</evidence>
<name>A0A9W4KHJ7_9EURO</name>
<feature type="region of interest" description="Disordered" evidence="1">
    <location>
        <begin position="788"/>
        <end position="836"/>
    </location>
</feature>
<dbReference type="InterPro" id="IPR022198">
    <property type="entry name" value="DUF3723"/>
</dbReference>
<dbReference type="OrthoDB" id="3254104at2759"/>
<evidence type="ECO:0000313" key="3">
    <source>
        <dbReference type="EMBL" id="CAG8902296.1"/>
    </source>
</evidence>
<proteinExistence type="predicted"/>
<keyword evidence="2" id="KW-0812">Transmembrane</keyword>
<dbReference type="Pfam" id="PF12520">
    <property type="entry name" value="DUF3723"/>
    <property type="match status" value="1"/>
</dbReference>
<organism evidence="3 4">
    <name type="scientific">Penicillium egyptiacum</name>
    <dbReference type="NCBI Taxonomy" id="1303716"/>
    <lineage>
        <taxon>Eukaryota</taxon>
        <taxon>Fungi</taxon>
        <taxon>Dikarya</taxon>
        <taxon>Ascomycota</taxon>
        <taxon>Pezizomycotina</taxon>
        <taxon>Eurotiomycetes</taxon>
        <taxon>Eurotiomycetidae</taxon>
        <taxon>Eurotiales</taxon>
        <taxon>Aspergillaceae</taxon>
        <taxon>Penicillium</taxon>
    </lineage>
</organism>